<gene>
    <name evidence="1" type="ORF">AY601_1784</name>
</gene>
<dbReference type="EMBL" id="CP014504">
    <property type="protein sequence ID" value="AMP98696.1"/>
    <property type="molecule type" value="Genomic_DNA"/>
</dbReference>
<sequence length="50" mass="5606">MKIPLLSILLIYGIAAAGLRQELIGEYRNDSKSIGSYYIYQNQMGCILPL</sequence>
<protein>
    <submittedName>
        <fullName evidence="1">Uncharacterized protein</fullName>
    </submittedName>
</protein>
<evidence type="ECO:0000313" key="2">
    <source>
        <dbReference type="Proteomes" id="UP000071561"/>
    </source>
</evidence>
<dbReference type="KEGG" id="pcm:AY601_1784"/>
<reference evidence="1 2" key="1">
    <citation type="submission" date="2016-03" db="EMBL/GenBank/DDBJ databases">
        <title>Complete genome sequence of Pedobacter cryoconitis PAMC 27485.</title>
        <authorList>
            <person name="Lee J."/>
            <person name="Kim O.-S."/>
        </authorList>
    </citation>
    <scope>NUCLEOTIDE SEQUENCE [LARGE SCALE GENOMIC DNA]</scope>
    <source>
        <strain evidence="1 2">PAMC 27485</strain>
    </source>
</reference>
<proteinExistence type="predicted"/>
<dbReference type="PATRIC" id="fig|188932.3.peg.1858"/>
<organism evidence="1 2">
    <name type="scientific">Pedobacter cryoconitis</name>
    <dbReference type="NCBI Taxonomy" id="188932"/>
    <lineage>
        <taxon>Bacteria</taxon>
        <taxon>Pseudomonadati</taxon>
        <taxon>Bacteroidota</taxon>
        <taxon>Sphingobacteriia</taxon>
        <taxon>Sphingobacteriales</taxon>
        <taxon>Sphingobacteriaceae</taxon>
        <taxon>Pedobacter</taxon>
    </lineage>
</organism>
<accession>A0A127VBF7</accession>
<name>A0A127VBF7_9SPHI</name>
<evidence type="ECO:0000313" key="1">
    <source>
        <dbReference type="EMBL" id="AMP98696.1"/>
    </source>
</evidence>
<dbReference type="AlphaFoldDB" id="A0A127VBF7"/>
<dbReference type="Proteomes" id="UP000071561">
    <property type="component" value="Chromosome"/>
</dbReference>
<keyword evidence="2" id="KW-1185">Reference proteome</keyword>